<sequence length="600" mass="63269">MTISGPEELAALPDDRLPALAARLRAQLIDTVTATGGHLGAALGMVELTIAIHRVFRSPHDAVVFDTGHQTYPHKLITGRAATFGTLRQAGGVSGYPSRAESPHDRVENSHASVGLAWADGVAKAFELRGEHDRSVVAVIGDGALTGGVAWEGLNNIGAARRPIVVVLNDNGRSYDPTAGALATHLDRLRRRDRVGENLFETLGFTYVGPVDGHDIPAACAALRDAAGLRRPVLVHAVTAKGRGYPPAEADEADRMHACGVIDPATGRPRKPPAPTWTDVFERELAELARERAEVVALTAAMRLPTGLGTLSRQAPHRVFDSGIAEQHALASAAGLASAGMHPVVAVYSTFLNRAVDQLLFDIALHELPVTLVLDRAGITGPDGPSHHGMWDLALSTCVPQLRIACPRDPDRLRELLRESVAHAGPTLLRYPKSTAGRDIPALARMDGMDILHRSRHLPLDVLLVAVGPMAAPCLAAADLLTERGIGVTVVDPRWVWPLAPALLALAARHRLAVSAEDGIADNGIGAHLITAAARTGTPARVHALGLPTAFIPHASRDHILSDHGLTGDGIAAACLDRLPAAARSLDPGDLVEESELPAS</sequence>
<dbReference type="GO" id="GO:0009228">
    <property type="term" value="P:thiamine biosynthetic process"/>
    <property type="evidence" value="ECO:0007669"/>
    <property type="project" value="UniProtKB-UniRule"/>
</dbReference>
<comment type="pathway">
    <text evidence="1 10">Metabolic intermediate biosynthesis; 1-deoxy-D-xylulose 5-phosphate biosynthesis; 1-deoxy-D-xylulose 5-phosphate from D-glyceraldehyde 3-phosphate and pyruvate: step 1/1.</text>
</comment>
<dbReference type="SMART" id="SM00861">
    <property type="entry name" value="Transket_pyr"/>
    <property type="match status" value="1"/>
</dbReference>
<evidence type="ECO:0000256" key="3">
    <source>
        <dbReference type="ARBA" id="ARBA00011738"/>
    </source>
</evidence>
<organism evidence="12 13">
    <name type="scientific">Nocardia terpenica</name>
    <dbReference type="NCBI Taxonomy" id="455432"/>
    <lineage>
        <taxon>Bacteria</taxon>
        <taxon>Bacillati</taxon>
        <taxon>Actinomycetota</taxon>
        <taxon>Actinomycetes</taxon>
        <taxon>Mycobacteriales</taxon>
        <taxon>Nocardiaceae</taxon>
        <taxon>Nocardia</taxon>
    </lineage>
</organism>
<evidence type="ECO:0000256" key="5">
    <source>
        <dbReference type="ARBA" id="ARBA00022723"/>
    </source>
</evidence>
<dbReference type="CDD" id="cd02007">
    <property type="entry name" value="TPP_DXS"/>
    <property type="match status" value="1"/>
</dbReference>
<dbReference type="PANTHER" id="PTHR43322:SF5">
    <property type="entry name" value="1-DEOXY-D-XYLULOSE-5-PHOSPHATE SYNTHASE, CHLOROPLASTIC"/>
    <property type="match status" value="1"/>
</dbReference>
<evidence type="ECO:0000259" key="11">
    <source>
        <dbReference type="SMART" id="SM00861"/>
    </source>
</evidence>
<feature type="binding site" evidence="10">
    <location>
        <position position="171"/>
    </location>
    <ligand>
        <name>thiamine diphosphate</name>
        <dbReference type="ChEBI" id="CHEBI:58937"/>
    </ligand>
</feature>
<evidence type="ECO:0000256" key="6">
    <source>
        <dbReference type="ARBA" id="ARBA00022842"/>
    </source>
</evidence>
<comment type="catalytic activity">
    <reaction evidence="10">
        <text>D-glyceraldehyde 3-phosphate + pyruvate + H(+) = 1-deoxy-D-xylulose 5-phosphate + CO2</text>
        <dbReference type="Rhea" id="RHEA:12605"/>
        <dbReference type="ChEBI" id="CHEBI:15361"/>
        <dbReference type="ChEBI" id="CHEBI:15378"/>
        <dbReference type="ChEBI" id="CHEBI:16526"/>
        <dbReference type="ChEBI" id="CHEBI:57792"/>
        <dbReference type="ChEBI" id="CHEBI:59776"/>
        <dbReference type="EC" id="2.2.1.7"/>
    </reaction>
</comment>
<feature type="binding site" evidence="10">
    <location>
        <position position="245"/>
    </location>
    <ligand>
        <name>thiamine diphosphate</name>
        <dbReference type="ChEBI" id="CHEBI:58937"/>
    </ligand>
</feature>
<evidence type="ECO:0000313" key="12">
    <source>
        <dbReference type="EMBL" id="KZM74329.1"/>
    </source>
</evidence>
<dbReference type="UniPathway" id="UPA00064">
    <property type="reaction ID" value="UER00091"/>
</dbReference>
<dbReference type="Proteomes" id="UP000076512">
    <property type="component" value="Unassembled WGS sequence"/>
</dbReference>
<dbReference type="Pfam" id="PF13292">
    <property type="entry name" value="DXP_synthase_N"/>
    <property type="match status" value="2"/>
</dbReference>
<dbReference type="HAMAP" id="MF_00315">
    <property type="entry name" value="DXP_synth"/>
    <property type="match status" value="1"/>
</dbReference>
<dbReference type="InterPro" id="IPR005475">
    <property type="entry name" value="Transketolase-like_Pyr-bd"/>
</dbReference>
<evidence type="ECO:0000313" key="13">
    <source>
        <dbReference type="Proteomes" id="UP000076512"/>
    </source>
</evidence>
<feature type="domain" description="Transketolase-like pyrimidine-binding" evidence="11">
    <location>
        <begin position="275"/>
        <end position="439"/>
    </location>
</feature>
<dbReference type="NCBIfam" id="NF003933">
    <property type="entry name" value="PRK05444.2-2"/>
    <property type="match status" value="1"/>
</dbReference>
<dbReference type="RefSeq" id="WP_067587586.1">
    <property type="nucleotide sequence ID" value="NZ_JABMCZ010000005.1"/>
</dbReference>
<dbReference type="PANTHER" id="PTHR43322">
    <property type="entry name" value="1-D-DEOXYXYLULOSE 5-PHOSPHATE SYNTHASE-RELATED"/>
    <property type="match status" value="1"/>
</dbReference>
<dbReference type="AlphaFoldDB" id="A0A164NG71"/>
<dbReference type="InterPro" id="IPR033248">
    <property type="entry name" value="Transketolase_C"/>
</dbReference>
<dbReference type="STRING" id="455432.AWN90_24870"/>
<dbReference type="SUPFAM" id="SSF52518">
    <property type="entry name" value="Thiamin diphosphate-binding fold (THDP-binding)"/>
    <property type="match status" value="2"/>
</dbReference>
<protein>
    <recommendedName>
        <fullName evidence="10">1-deoxy-D-xylulose-5-phosphate synthase</fullName>
        <ecNumber evidence="10">2.2.1.7</ecNumber>
    </recommendedName>
    <alternativeName>
        <fullName evidence="10">1-deoxyxylulose-5-phosphate synthase</fullName>
        <shortName evidence="10">DXP synthase</shortName>
        <shortName evidence="10">DXPS</shortName>
    </alternativeName>
</protein>
<keyword evidence="7 10" id="KW-0784">Thiamine biosynthesis</keyword>
<keyword evidence="4 10" id="KW-0808">Transferase</keyword>
<dbReference type="InterPro" id="IPR005477">
    <property type="entry name" value="Dxylulose-5-P_synthase"/>
</dbReference>
<dbReference type="OrthoDB" id="9803371at2"/>
<feature type="binding site" evidence="10">
    <location>
        <position position="69"/>
    </location>
    <ligand>
        <name>thiamine diphosphate</name>
        <dbReference type="ChEBI" id="CHEBI:58937"/>
    </ligand>
</feature>
<evidence type="ECO:0000256" key="4">
    <source>
        <dbReference type="ARBA" id="ARBA00022679"/>
    </source>
</evidence>
<dbReference type="GO" id="GO:0019288">
    <property type="term" value="P:isopentenyl diphosphate biosynthetic process, methylerythritol 4-phosphate pathway"/>
    <property type="evidence" value="ECO:0007669"/>
    <property type="project" value="TreeGrafter"/>
</dbReference>
<dbReference type="Pfam" id="PF02780">
    <property type="entry name" value="Transketolase_C"/>
    <property type="match status" value="1"/>
</dbReference>
<comment type="subunit">
    <text evidence="3 10">Homodimer.</text>
</comment>
<dbReference type="GO" id="GO:0005829">
    <property type="term" value="C:cytosol"/>
    <property type="evidence" value="ECO:0007669"/>
    <property type="project" value="TreeGrafter"/>
</dbReference>
<feature type="binding site" evidence="10">
    <location>
        <position position="142"/>
    </location>
    <ligand>
        <name>Mg(2+)</name>
        <dbReference type="ChEBI" id="CHEBI:18420"/>
    </ligand>
</feature>
<dbReference type="GO" id="GO:0016114">
    <property type="term" value="P:terpenoid biosynthetic process"/>
    <property type="evidence" value="ECO:0007669"/>
    <property type="project" value="UniProtKB-UniRule"/>
</dbReference>
<feature type="binding site" evidence="10">
    <location>
        <begin position="143"/>
        <end position="144"/>
    </location>
    <ligand>
        <name>thiamine diphosphate</name>
        <dbReference type="ChEBI" id="CHEBI:58937"/>
    </ligand>
</feature>
<dbReference type="FunFam" id="3.40.50.970:FF:000010">
    <property type="entry name" value="1-deoxy-D-xylulose-5-phosphate synthase"/>
    <property type="match status" value="1"/>
</dbReference>
<dbReference type="EC" id="2.2.1.7" evidence="10"/>
<evidence type="ECO:0000256" key="1">
    <source>
        <dbReference type="ARBA" id="ARBA00004980"/>
    </source>
</evidence>
<dbReference type="InterPro" id="IPR009014">
    <property type="entry name" value="Transketo_C/PFOR_II"/>
</dbReference>
<dbReference type="PROSITE" id="PS00801">
    <property type="entry name" value="TRANSKETOLASE_1"/>
    <property type="match status" value="1"/>
</dbReference>
<dbReference type="Gene3D" id="3.40.50.920">
    <property type="match status" value="1"/>
</dbReference>
<name>A0A164NG71_9NOCA</name>
<evidence type="ECO:0000256" key="9">
    <source>
        <dbReference type="ARBA" id="ARBA00023229"/>
    </source>
</evidence>
<gene>
    <name evidence="10" type="primary">dxs</name>
    <name evidence="12" type="ORF">AWN90_24870</name>
</gene>
<proteinExistence type="inferred from homology"/>
<feature type="binding site" evidence="10">
    <location>
        <begin position="110"/>
        <end position="112"/>
    </location>
    <ligand>
        <name>thiamine diphosphate</name>
        <dbReference type="ChEBI" id="CHEBI:58937"/>
    </ligand>
</feature>
<dbReference type="GO" id="GO:0000287">
    <property type="term" value="F:magnesium ion binding"/>
    <property type="evidence" value="ECO:0007669"/>
    <property type="project" value="UniProtKB-UniRule"/>
</dbReference>
<evidence type="ECO:0000256" key="10">
    <source>
        <dbReference type="HAMAP-Rule" id="MF_00315"/>
    </source>
</evidence>
<keyword evidence="5 10" id="KW-0479">Metal-binding</keyword>
<dbReference type="Gene3D" id="3.40.50.970">
    <property type="match status" value="2"/>
</dbReference>
<feature type="binding site" evidence="10">
    <location>
        <position position="171"/>
    </location>
    <ligand>
        <name>Mg(2+)</name>
        <dbReference type="ChEBI" id="CHEBI:18420"/>
    </ligand>
</feature>
<accession>A0A164NG71</accession>
<comment type="similarity">
    <text evidence="2 10">Belongs to the transketolase family. DXPS subfamily.</text>
</comment>
<comment type="caution">
    <text evidence="12">The sequence shown here is derived from an EMBL/GenBank/DDBJ whole genome shotgun (WGS) entry which is preliminary data.</text>
</comment>
<keyword evidence="13" id="KW-1185">Reference proteome</keyword>
<dbReference type="EMBL" id="LWGR01000005">
    <property type="protein sequence ID" value="KZM74329.1"/>
    <property type="molecule type" value="Genomic_DNA"/>
</dbReference>
<comment type="cofactor">
    <cofactor evidence="10">
        <name>thiamine diphosphate</name>
        <dbReference type="ChEBI" id="CHEBI:58937"/>
    </cofactor>
    <text evidence="10">Binds 1 thiamine pyrophosphate per subunit.</text>
</comment>
<keyword evidence="9 10" id="KW-0414">Isoprene biosynthesis</keyword>
<dbReference type="GO" id="GO:0030976">
    <property type="term" value="F:thiamine pyrophosphate binding"/>
    <property type="evidence" value="ECO:0007669"/>
    <property type="project" value="UniProtKB-UniRule"/>
</dbReference>
<reference evidence="12 13" key="1">
    <citation type="submission" date="2016-04" db="EMBL/GenBank/DDBJ databases">
        <authorList>
            <person name="Evans L.H."/>
            <person name="Alamgir A."/>
            <person name="Owens N."/>
            <person name="Weber N.D."/>
            <person name="Virtaneva K."/>
            <person name="Barbian K."/>
            <person name="Babar A."/>
            <person name="Rosenke K."/>
        </authorList>
    </citation>
    <scope>NUCLEOTIDE SEQUENCE [LARGE SCALE GENOMIC DNA]</scope>
    <source>
        <strain evidence="12 13">IFM 0406</strain>
    </source>
</reference>
<comment type="cofactor">
    <cofactor evidence="10">
        <name>Mg(2+)</name>
        <dbReference type="ChEBI" id="CHEBI:18420"/>
    </cofactor>
    <text evidence="10">Binds 1 Mg(2+) ion per subunit.</text>
</comment>
<feature type="binding site" evidence="10">
    <location>
        <position position="326"/>
    </location>
    <ligand>
        <name>thiamine diphosphate</name>
        <dbReference type="ChEBI" id="CHEBI:58937"/>
    </ligand>
</feature>
<dbReference type="CDD" id="cd07033">
    <property type="entry name" value="TPP_PYR_DXS_TK_like"/>
    <property type="match status" value="1"/>
</dbReference>
<dbReference type="Pfam" id="PF02779">
    <property type="entry name" value="Transket_pyr"/>
    <property type="match status" value="1"/>
</dbReference>
<keyword evidence="8 10" id="KW-0786">Thiamine pyrophosphate</keyword>
<evidence type="ECO:0000256" key="2">
    <source>
        <dbReference type="ARBA" id="ARBA00011081"/>
    </source>
</evidence>
<comment type="function">
    <text evidence="10">Catalyzes the acyloin condensation reaction between C atoms 2 and 3 of pyruvate and glyceraldehyde 3-phosphate to yield 1-deoxy-D-xylulose-5-phosphate (DXP).</text>
</comment>
<evidence type="ECO:0000256" key="7">
    <source>
        <dbReference type="ARBA" id="ARBA00022977"/>
    </source>
</evidence>
<dbReference type="InterPro" id="IPR049557">
    <property type="entry name" value="Transketolase_CS"/>
</dbReference>
<dbReference type="GO" id="GO:0008661">
    <property type="term" value="F:1-deoxy-D-xylulose-5-phosphate synthase activity"/>
    <property type="evidence" value="ECO:0007669"/>
    <property type="project" value="UniProtKB-UniRule"/>
</dbReference>
<dbReference type="SUPFAM" id="SSF52922">
    <property type="entry name" value="TK C-terminal domain-like"/>
    <property type="match status" value="1"/>
</dbReference>
<evidence type="ECO:0000256" key="8">
    <source>
        <dbReference type="ARBA" id="ARBA00023052"/>
    </source>
</evidence>
<dbReference type="InterPro" id="IPR029061">
    <property type="entry name" value="THDP-binding"/>
</dbReference>
<keyword evidence="6 10" id="KW-0460">Magnesium</keyword>